<feature type="transmembrane region" description="Helical" evidence="1">
    <location>
        <begin position="254"/>
        <end position="272"/>
    </location>
</feature>
<sequence>MVNNNFVVNIFNSNKRITILCDEHDKLKFIKDKLVSEEIVNKNDLYILIYDGMALTNEEIKISSLGKKEMTLEIYYSANSLYDNNTSNSSLYDNDNTLCDNDNTLCDNDNTLCDNILIKNNIKYIIKERSKKSNIFHKILNNHYLFKKHISNVYNSIYDNVSDIFGILLSYIMYVKNTYVTNVIVNFMLLMLFLYKVNRKMFMFVCFIKVISVINRIVNNNDNILYNSILNSDSKLLESNGNIFYKAYYNFIKLILHISKIVILLVSSLFLLEHRKLMK</sequence>
<evidence type="ECO:0008006" key="4">
    <source>
        <dbReference type="Google" id="ProtNLM"/>
    </source>
</evidence>
<keyword evidence="1" id="KW-0472">Membrane</keyword>
<dbReference type="Proteomes" id="UP000192758">
    <property type="component" value="Unassembled WGS sequence"/>
</dbReference>
<accession>A0A1W0E4I6</accession>
<evidence type="ECO:0000256" key="1">
    <source>
        <dbReference type="SAM" id="Phobius"/>
    </source>
</evidence>
<reference evidence="2 3" key="1">
    <citation type="journal article" date="2017" name="Environ. Microbiol.">
        <title>Decay of the glycolytic pathway and adaptation to intranuclear parasitism within Enterocytozoonidae microsporidia.</title>
        <authorList>
            <person name="Wiredu Boakye D."/>
            <person name="Jaroenlak P."/>
            <person name="Prachumwat A."/>
            <person name="Williams T.A."/>
            <person name="Bateman K.S."/>
            <person name="Itsathitphaisarn O."/>
            <person name="Sritunyalucksana K."/>
            <person name="Paszkiewicz K.H."/>
            <person name="Moore K.A."/>
            <person name="Stentiford G.D."/>
            <person name="Williams B.A."/>
        </authorList>
    </citation>
    <scope>NUCLEOTIDE SEQUENCE [LARGE SCALE GENOMIC DNA]</scope>
    <source>
        <strain evidence="2 3">TH1</strain>
    </source>
</reference>
<protein>
    <recommendedName>
        <fullName evidence="4">Ubiquitin-like domain-containing protein</fullName>
    </recommendedName>
</protein>
<keyword evidence="3" id="KW-1185">Reference proteome</keyword>
<feature type="transmembrane region" description="Helical" evidence="1">
    <location>
        <begin position="202"/>
        <end position="218"/>
    </location>
</feature>
<organism evidence="2 3">
    <name type="scientific">Ecytonucleospora hepatopenaei</name>
    <dbReference type="NCBI Taxonomy" id="646526"/>
    <lineage>
        <taxon>Eukaryota</taxon>
        <taxon>Fungi</taxon>
        <taxon>Fungi incertae sedis</taxon>
        <taxon>Microsporidia</taxon>
        <taxon>Enterocytozoonidae</taxon>
        <taxon>Ecytonucleospora</taxon>
    </lineage>
</organism>
<evidence type="ECO:0000313" key="3">
    <source>
        <dbReference type="Proteomes" id="UP000192758"/>
    </source>
</evidence>
<feature type="transmembrane region" description="Helical" evidence="1">
    <location>
        <begin position="179"/>
        <end position="195"/>
    </location>
</feature>
<proteinExistence type="predicted"/>
<gene>
    <name evidence="2" type="ORF">EHP00_1859</name>
</gene>
<name>A0A1W0E4I6_9MICR</name>
<keyword evidence="1" id="KW-0812">Transmembrane</keyword>
<dbReference type="VEuPathDB" id="MicrosporidiaDB:EHP00_1859"/>
<comment type="caution">
    <text evidence="2">The sequence shown here is derived from an EMBL/GenBank/DDBJ whole genome shotgun (WGS) entry which is preliminary data.</text>
</comment>
<evidence type="ECO:0000313" key="2">
    <source>
        <dbReference type="EMBL" id="OQS54112.1"/>
    </source>
</evidence>
<keyword evidence="1" id="KW-1133">Transmembrane helix</keyword>
<dbReference type="AlphaFoldDB" id="A0A1W0E4I6"/>
<dbReference type="EMBL" id="MNPJ01000022">
    <property type="protein sequence ID" value="OQS54112.1"/>
    <property type="molecule type" value="Genomic_DNA"/>
</dbReference>